<gene>
    <name evidence="2" type="ORF">BN8_01638</name>
</gene>
<sequence length="80" mass="8240">MNSTSSTPTEPENKPDTEPESDVGNMALTALEGGLLHSDAEPAGTNVDQSPEEANAQTSSNLTGTDRDQTGADETMATDS</sequence>
<protein>
    <submittedName>
        <fullName evidence="2">Uncharacterized protein</fullName>
    </submittedName>
</protein>
<dbReference type="RefSeq" id="WP_009281208.1">
    <property type="nucleotide sequence ID" value="NZ_CAIT01000005.1"/>
</dbReference>
<dbReference type="STRING" id="1185876.BN8_01638"/>
<proteinExistence type="predicted"/>
<comment type="caution">
    <text evidence="2">The sequence shown here is derived from an EMBL/GenBank/DDBJ whole genome shotgun (WGS) entry which is preliminary data.</text>
</comment>
<organism evidence="2 3">
    <name type="scientific">Fibrisoma limi BUZ 3</name>
    <dbReference type="NCBI Taxonomy" id="1185876"/>
    <lineage>
        <taxon>Bacteria</taxon>
        <taxon>Pseudomonadati</taxon>
        <taxon>Bacteroidota</taxon>
        <taxon>Cytophagia</taxon>
        <taxon>Cytophagales</taxon>
        <taxon>Spirosomataceae</taxon>
        <taxon>Fibrisoma</taxon>
    </lineage>
</organism>
<feature type="compositionally biased region" description="Polar residues" evidence="1">
    <location>
        <begin position="55"/>
        <end position="64"/>
    </location>
</feature>
<evidence type="ECO:0000256" key="1">
    <source>
        <dbReference type="SAM" id="MobiDB-lite"/>
    </source>
</evidence>
<evidence type="ECO:0000313" key="3">
    <source>
        <dbReference type="Proteomes" id="UP000009309"/>
    </source>
</evidence>
<feature type="compositionally biased region" description="Polar residues" evidence="1">
    <location>
        <begin position="1"/>
        <end position="10"/>
    </location>
</feature>
<keyword evidence="3" id="KW-1185">Reference proteome</keyword>
<feature type="region of interest" description="Disordered" evidence="1">
    <location>
        <begin position="1"/>
        <end position="80"/>
    </location>
</feature>
<dbReference type="OrthoDB" id="10004676at2"/>
<accession>I2GFE9</accession>
<dbReference type="EMBL" id="CAIT01000005">
    <property type="protein sequence ID" value="CCH52624.1"/>
    <property type="molecule type" value="Genomic_DNA"/>
</dbReference>
<dbReference type="AlphaFoldDB" id="I2GFE9"/>
<evidence type="ECO:0000313" key="2">
    <source>
        <dbReference type="EMBL" id="CCH52624.1"/>
    </source>
</evidence>
<name>I2GFE9_9BACT</name>
<reference evidence="2 3" key="1">
    <citation type="journal article" date="2012" name="J. Bacteriol.">
        <title>Genome Sequence of the Filamentous Bacterium Fibrisoma limi BUZ 3T.</title>
        <authorList>
            <person name="Filippini M."/>
            <person name="Qi W."/>
            <person name="Jaenicke S."/>
            <person name="Goesmann A."/>
            <person name="Smits T.H."/>
            <person name="Bagheri H.C."/>
        </authorList>
    </citation>
    <scope>NUCLEOTIDE SEQUENCE [LARGE SCALE GENOMIC DNA]</scope>
    <source>
        <strain evidence="3">BUZ 3T</strain>
    </source>
</reference>
<dbReference type="Proteomes" id="UP000009309">
    <property type="component" value="Unassembled WGS sequence"/>
</dbReference>